<reference evidence="1 2" key="1">
    <citation type="journal article" date="2016" name="Nat. Commun.">
        <title>Thousands of microbial genomes shed light on interconnected biogeochemical processes in an aquifer system.</title>
        <authorList>
            <person name="Anantharaman K."/>
            <person name="Brown C.T."/>
            <person name="Hug L.A."/>
            <person name="Sharon I."/>
            <person name="Castelle C.J."/>
            <person name="Probst A.J."/>
            <person name="Thomas B.C."/>
            <person name="Singh A."/>
            <person name="Wilkins M.J."/>
            <person name="Karaoz U."/>
            <person name="Brodie E.L."/>
            <person name="Williams K.H."/>
            <person name="Hubbard S.S."/>
            <person name="Banfield J.F."/>
        </authorList>
    </citation>
    <scope>NUCLEOTIDE SEQUENCE [LARGE SCALE GENOMIC DNA]</scope>
</reference>
<organism evidence="1 2">
    <name type="scientific">Candidatus Jorgensenbacteria bacterium GWA1_54_12</name>
    <dbReference type="NCBI Taxonomy" id="1798468"/>
    <lineage>
        <taxon>Bacteria</taxon>
        <taxon>Candidatus Joergenseniibacteriota</taxon>
    </lineage>
</organism>
<name>A0A1F6BLH0_9BACT</name>
<evidence type="ECO:0000313" key="1">
    <source>
        <dbReference type="EMBL" id="OGG37775.1"/>
    </source>
</evidence>
<evidence type="ECO:0000313" key="2">
    <source>
        <dbReference type="Proteomes" id="UP000176273"/>
    </source>
</evidence>
<gene>
    <name evidence="1" type="ORF">A2110_00320</name>
</gene>
<protein>
    <submittedName>
        <fullName evidence="1">Uncharacterized protein</fullName>
    </submittedName>
</protein>
<comment type="caution">
    <text evidence="1">The sequence shown here is derived from an EMBL/GenBank/DDBJ whole genome shotgun (WGS) entry which is preliminary data.</text>
</comment>
<sequence>MTKTKKYATIKAEHCKQKWRVGMKRQITVLFMALAAFAAQADIVAKFTLRFPEIFGLGRPRAEIEVMNNTIFQAELFVIDEKVASLEPGEIVTDMEIVSFEEEPEPMVAFLFNMETGAYVGVAAQVLHLRSGRKTFWEIRGEDVFWHPVKPPRAEEKPGIQMLPEHREFPRIALRGTNIIQLVNNTGYDMYVRKDRTGGMGVLVRNGDLYVIEAHRLSSQSPSQLFLELNLFYGNVFVERVVRTFPVLPDGPRATQVIIRPL</sequence>
<proteinExistence type="predicted"/>
<dbReference type="Proteomes" id="UP000176273">
    <property type="component" value="Unassembled WGS sequence"/>
</dbReference>
<dbReference type="EMBL" id="MFKH01000002">
    <property type="protein sequence ID" value="OGG37775.1"/>
    <property type="molecule type" value="Genomic_DNA"/>
</dbReference>
<dbReference type="AlphaFoldDB" id="A0A1F6BLH0"/>
<accession>A0A1F6BLH0</accession>